<reference evidence="1" key="1">
    <citation type="submission" date="2021-05" db="EMBL/GenBank/DDBJ databases">
        <authorList>
            <person name="Alioto T."/>
            <person name="Alioto T."/>
            <person name="Gomez Garrido J."/>
        </authorList>
    </citation>
    <scope>NUCLEOTIDE SEQUENCE</scope>
</reference>
<organism evidence="1">
    <name type="scientific">Cacopsylla melanoneura</name>
    <dbReference type="NCBI Taxonomy" id="428564"/>
    <lineage>
        <taxon>Eukaryota</taxon>
        <taxon>Metazoa</taxon>
        <taxon>Ecdysozoa</taxon>
        <taxon>Arthropoda</taxon>
        <taxon>Hexapoda</taxon>
        <taxon>Insecta</taxon>
        <taxon>Pterygota</taxon>
        <taxon>Neoptera</taxon>
        <taxon>Paraneoptera</taxon>
        <taxon>Hemiptera</taxon>
        <taxon>Sternorrhyncha</taxon>
        <taxon>Psylloidea</taxon>
        <taxon>Psyllidae</taxon>
        <taxon>Psyllinae</taxon>
        <taxon>Cacopsylla</taxon>
    </lineage>
</organism>
<name>A0A8D9F907_9HEMI</name>
<sequence>MRITFFPTCHVANELLYQLSILILLIVHKKFTKCTICTNYIPRYILLLPYWILERELHVRCLISEYNIFYLPLVYLLYWYFAVSRKDTFYVHFHLLIVSHLSNTKYPQTVNCINFFIHITLYITAPPPWIPHLVVVSNIILMNEIKTKHCQNSDSNKKKNL</sequence>
<dbReference type="EMBL" id="HBUF01623942">
    <property type="protein sequence ID" value="CAG6781661.1"/>
    <property type="molecule type" value="Transcribed_RNA"/>
</dbReference>
<accession>A0A8D9F907</accession>
<evidence type="ECO:0000313" key="1">
    <source>
        <dbReference type="EMBL" id="CAG6781661.1"/>
    </source>
</evidence>
<dbReference type="AlphaFoldDB" id="A0A8D9F907"/>
<protein>
    <submittedName>
        <fullName evidence="1">Uncharacterized protein</fullName>
    </submittedName>
</protein>
<proteinExistence type="predicted"/>